<gene>
    <name evidence="1" type="ORF">PQO05_07115</name>
</gene>
<dbReference type="RefSeq" id="WP_273632010.1">
    <property type="nucleotide sequence ID" value="NZ_CP117167.1"/>
</dbReference>
<organism evidence="1 2">
    <name type="scientific">Mucilaginibacter jinjuensis</name>
    <dbReference type="NCBI Taxonomy" id="1176721"/>
    <lineage>
        <taxon>Bacteria</taxon>
        <taxon>Pseudomonadati</taxon>
        <taxon>Bacteroidota</taxon>
        <taxon>Sphingobacteriia</taxon>
        <taxon>Sphingobacteriales</taxon>
        <taxon>Sphingobacteriaceae</taxon>
        <taxon>Mucilaginibacter</taxon>
    </lineage>
</organism>
<proteinExistence type="predicted"/>
<evidence type="ECO:0000313" key="2">
    <source>
        <dbReference type="Proteomes" id="UP001216139"/>
    </source>
</evidence>
<keyword evidence="2" id="KW-1185">Reference proteome</keyword>
<accession>A0ABY7TDC8</accession>
<reference evidence="1 2" key="1">
    <citation type="submission" date="2023-02" db="EMBL/GenBank/DDBJ databases">
        <title>Genome sequence of Mucilaginibacter jinjuensis strain KACC 16571.</title>
        <authorList>
            <person name="Kim S."/>
            <person name="Heo J."/>
            <person name="Kwon S.-W."/>
        </authorList>
    </citation>
    <scope>NUCLEOTIDE SEQUENCE [LARGE SCALE GENOMIC DNA]</scope>
    <source>
        <strain evidence="1 2">KACC 16571</strain>
    </source>
</reference>
<name>A0ABY7TDC8_9SPHI</name>
<evidence type="ECO:0000313" key="1">
    <source>
        <dbReference type="EMBL" id="WCT13703.1"/>
    </source>
</evidence>
<dbReference type="EMBL" id="CP117167">
    <property type="protein sequence ID" value="WCT13703.1"/>
    <property type="molecule type" value="Genomic_DNA"/>
</dbReference>
<evidence type="ECO:0008006" key="3">
    <source>
        <dbReference type="Google" id="ProtNLM"/>
    </source>
</evidence>
<protein>
    <recommendedName>
        <fullName evidence="3">DUF922 domain-containing protein</fullName>
    </recommendedName>
</protein>
<sequence length="347" mass="39500">MPQNQDEGVLVWRDVPLKIKAANFYITNVIDERTDKKIIARLIPVTASNNKNIAEPVALQGGGLLTIERFLKENLPYRDNYKPVIIKVKKLLINETALSDGRVDGKIELSLSFDLKTGEDMEAHLVNYTGGAHYIRANNQADVASSALRTTIENAVIYFNTWMEKQADVNPLLAKNVKLIFTDYHDEQPEGDTIYYSLKRPITWDDFKDKRNISSSYSAAVMPGLGFTEQTSINKGIITIHIAMKVYLPKSASWVKSGAENAYNLNHEQRHFDIVKLVSEKFKRQMLAETIPVLNYDGSINTAYFDALREMDRMQKQYDNETDHGVNASAQQRWNEFIDKELAAFKN</sequence>
<dbReference type="Proteomes" id="UP001216139">
    <property type="component" value="Chromosome"/>
</dbReference>